<dbReference type="Proteomes" id="UP001170379">
    <property type="component" value="Unassembled WGS sequence"/>
</dbReference>
<dbReference type="RefSeq" id="WP_026937885.1">
    <property type="nucleotide sequence ID" value="NZ_CP028426.1"/>
</dbReference>
<comment type="caution">
    <text evidence="1">The sequence shown here is derived from an EMBL/GenBank/DDBJ whole genome shotgun (WGS) entry which is preliminary data.</text>
</comment>
<organism evidence="1 2">
    <name type="scientific">Gulosibacter molinativorax</name>
    <dbReference type="NCBI Taxonomy" id="256821"/>
    <lineage>
        <taxon>Bacteria</taxon>
        <taxon>Bacillati</taxon>
        <taxon>Actinomycetota</taxon>
        <taxon>Actinomycetes</taxon>
        <taxon>Micrococcales</taxon>
        <taxon>Microbacteriaceae</taxon>
        <taxon>Gulosibacter</taxon>
    </lineage>
</organism>
<proteinExistence type="predicted"/>
<reference evidence="1" key="2">
    <citation type="journal article" date="2022" name="Sci. Rep.">
        <title>In silico prediction of the enzymes involved in the degradation of the herbicide molinate by Gulosibacter molinativorax ON4T.</title>
        <authorList>
            <person name="Lopes A.R."/>
            <person name="Bunin E."/>
            <person name="Viana A.T."/>
            <person name="Froufe H."/>
            <person name="Munoz-Merida A."/>
            <person name="Pinho D."/>
            <person name="Figueiredo J."/>
            <person name="Barroso C."/>
            <person name="Vaz-Moreira I."/>
            <person name="Bellanger X."/>
            <person name="Egas C."/>
            <person name="Nunes O.C."/>
        </authorList>
    </citation>
    <scope>NUCLEOTIDE SEQUENCE</scope>
    <source>
        <strain evidence="1">ON4</strain>
    </source>
</reference>
<evidence type="ECO:0008006" key="3">
    <source>
        <dbReference type="Google" id="ProtNLM"/>
    </source>
</evidence>
<reference evidence="1" key="1">
    <citation type="submission" date="2018-03" db="EMBL/GenBank/DDBJ databases">
        <authorList>
            <person name="Nunes O.C."/>
            <person name="Lopes A.R."/>
            <person name="Froufe H."/>
            <person name="Munoz-Merida A."/>
            <person name="Barroso C."/>
            <person name="Egas C."/>
        </authorList>
    </citation>
    <scope>NUCLEOTIDE SEQUENCE</scope>
    <source>
        <strain evidence="1">ON4</strain>
    </source>
</reference>
<gene>
    <name evidence="1" type="ORF">C7K25_04590</name>
</gene>
<evidence type="ECO:0000313" key="2">
    <source>
        <dbReference type="Proteomes" id="UP001170379"/>
    </source>
</evidence>
<accession>A0ABT7C7B1</accession>
<protein>
    <recommendedName>
        <fullName evidence="3">DNA topoisomerase (ATP-hydrolyzing)</fullName>
    </recommendedName>
</protein>
<evidence type="ECO:0000313" key="1">
    <source>
        <dbReference type="EMBL" id="MDJ1370649.1"/>
    </source>
</evidence>
<dbReference type="EMBL" id="PXVD01000006">
    <property type="protein sequence ID" value="MDJ1370649.1"/>
    <property type="molecule type" value="Genomic_DNA"/>
</dbReference>
<keyword evidence="2" id="KW-1185">Reference proteome</keyword>
<name>A0ABT7C7B1_9MICO</name>
<sequence length="93" mass="10354">MNLREQIARVLDDQIMRETDAVLALFAEPSEGLVEQVAAAVWSYLWSGEFEEGLLKLSIFTPEQAAESAAKKRAEKCALVRDILRAIGESDDE</sequence>